<gene>
    <name evidence="1" type="ORF">GALL_354650</name>
</gene>
<evidence type="ECO:0008006" key="2">
    <source>
        <dbReference type="Google" id="ProtNLM"/>
    </source>
</evidence>
<dbReference type="AlphaFoldDB" id="A0A1J5QS85"/>
<comment type="caution">
    <text evidence="1">The sequence shown here is derived from an EMBL/GenBank/DDBJ whole genome shotgun (WGS) entry which is preliminary data.</text>
</comment>
<dbReference type="InterPro" id="IPR009367">
    <property type="entry name" value="Elm1-like"/>
</dbReference>
<proteinExistence type="predicted"/>
<sequence>MKKKICWVLSNGMIGMDNQSFGLAEALGCTVVRKYIAPVAPWSYLPPQLWFAPLKSALWPGSDRFEPPWPDLVIATGRMTVAHSIAIKRASGGRTLNIRIQHPRVALRNFDLVVAPRHDACVGENVIQTLGAIHRVTREGLQQAGEKFAAQFAGLPRPLVAVVVGGSNKCYRMTAETARALGEKLAAMSSATGAGILLTTSRRTGAEVEQALRASLAGTPAYVWDGSGDNPYLAFLALADFIVVTADSVNMVSEACFTGKPVYVVELAGGSRKFRRFHDAMREGGYTRPFTGVLEHWDYSPLDDVGTVAREVQKLLSRR</sequence>
<evidence type="ECO:0000313" key="1">
    <source>
        <dbReference type="EMBL" id="OIQ82743.1"/>
    </source>
</evidence>
<dbReference type="PANTHER" id="PTHR33986">
    <property type="entry name" value="OS02G0535700 PROTEIN"/>
    <property type="match status" value="1"/>
</dbReference>
<dbReference type="PANTHER" id="PTHR33986:SF15">
    <property type="entry name" value="MITOCHONDRIAL FISSION PROTEIN ELM1"/>
    <property type="match status" value="1"/>
</dbReference>
<accession>A0A1J5QS85</accession>
<dbReference type="SUPFAM" id="SSF53756">
    <property type="entry name" value="UDP-Glycosyltransferase/glycogen phosphorylase"/>
    <property type="match status" value="1"/>
</dbReference>
<organism evidence="1">
    <name type="scientific">mine drainage metagenome</name>
    <dbReference type="NCBI Taxonomy" id="410659"/>
    <lineage>
        <taxon>unclassified sequences</taxon>
        <taxon>metagenomes</taxon>
        <taxon>ecological metagenomes</taxon>
    </lineage>
</organism>
<name>A0A1J5QS85_9ZZZZ</name>
<dbReference type="Pfam" id="PF06258">
    <property type="entry name" value="Mito_fiss_Elm1"/>
    <property type="match status" value="1"/>
</dbReference>
<reference evidence="1" key="1">
    <citation type="submission" date="2016-10" db="EMBL/GenBank/DDBJ databases">
        <title>Sequence of Gallionella enrichment culture.</title>
        <authorList>
            <person name="Poehlein A."/>
            <person name="Muehling M."/>
            <person name="Daniel R."/>
        </authorList>
    </citation>
    <scope>NUCLEOTIDE SEQUENCE</scope>
</reference>
<dbReference type="EMBL" id="MLJW01000771">
    <property type="protein sequence ID" value="OIQ82743.1"/>
    <property type="molecule type" value="Genomic_DNA"/>
</dbReference>
<protein>
    <recommendedName>
        <fullName evidence="2">Mitochondrial fission ELM1</fullName>
    </recommendedName>
</protein>